<evidence type="ECO:0000313" key="2">
    <source>
        <dbReference type="EMBL" id="MEQ2162569.1"/>
    </source>
</evidence>
<dbReference type="Proteomes" id="UP001476798">
    <property type="component" value="Unassembled WGS sequence"/>
</dbReference>
<feature type="region of interest" description="Disordered" evidence="1">
    <location>
        <begin position="1"/>
        <end position="36"/>
    </location>
</feature>
<evidence type="ECO:0000313" key="3">
    <source>
        <dbReference type="Proteomes" id="UP001476798"/>
    </source>
</evidence>
<comment type="caution">
    <text evidence="2">The sequence shown here is derived from an EMBL/GenBank/DDBJ whole genome shotgun (WGS) entry which is preliminary data.</text>
</comment>
<name>A0ABV0MVC4_9TELE</name>
<keyword evidence="3" id="KW-1185">Reference proteome</keyword>
<evidence type="ECO:0000256" key="1">
    <source>
        <dbReference type="SAM" id="MobiDB-lite"/>
    </source>
</evidence>
<reference evidence="2 3" key="1">
    <citation type="submission" date="2021-06" db="EMBL/GenBank/DDBJ databases">
        <authorList>
            <person name="Palmer J.M."/>
        </authorList>
    </citation>
    <scope>NUCLEOTIDE SEQUENCE [LARGE SCALE GENOMIC DNA]</scope>
    <source>
        <strain evidence="2 3">GA_2019</strain>
        <tissue evidence="2">Muscle</tissue>
    </source>
</reference>
<gene>
    <name evidence="2" type="ORF">GOODEAATRI_021129</name>
</gene>
<organism evidence="2 3">
    <name type="scientific">Goodea atripinnis</name>
    <dbReference type="NCBI Taxonomy" id="208336"/>
    <lineage>
        <taxon>Eukaryota</taxon>
        <taxon>Metazoa</taxon>
        <taxon>Chordata</taxon>
        <taxon>Craniata</taxon>
        <taxon>Vertebrata</taxon>
        <taxon>Euteleostomi</taxon>
        <taxon>Actinopterygii</taxon>
        <taxon>Neopterygii</taxon>
        <taxon>Teleostei</taxon>
        <taxon>Neoteleostei</taxon>
        <taxon>Acanthomorphata</taxon>
        <taxon>Ovalentaria</taxon>
        <taxon>Atherinomorphae</taxon>
        <taxon>Cyprinodontiformes</taxon>
        <taxon>Goodeidae</taxon>
        <taxon>Goodea</taxon>
    </lineage>
</organism>
<proteinExistence type="predicted"/>
<accession>A0ABV0MVC4</accession>
<protein>
    <submittedName>
        <fullName evidence="2">Uncharacterized protein</fullName>
    </submittedName>
</protein>
<dbReference type="EMBL" id="JAHRIO010012025">
    <property type="protein sequence ID" value="MEQ2162569.1"/>
    <property type="molecule type" value="Genomic_DNA"/>
</dbReference>
<sequence>MGMTHPSHTPPRPSSMTSITGYTTSRAESAAGHPHTYPPTGAVLRLHCLLSPSLSLSCCCQNKTYTDTKITLDFQRPYLHLTAQETLNVEVTCGYCDCG</sequence>